<dbReference type="RefSeq" id="YP_009482375.1">
    <property type="nucleotide sequence ID" value="NC_037666.1"/>
</dbReference>
<feature type="region of interest" description="Disordered" evidence="1">
    <location>
        <begin position="1"/>
        <end position="25"/>
    </location>
</feature>
<dbReference type="GeneID" id="36842262"/>
<accession>A0A2U7UD92</accession>
<name>A0A2U7UD92_9VIRU</name>
<dbReference type="KEGG" id="vg:36842262"/>
<evidence type="ECO:0000313" key="2">
    <source>
        <dbReference type="EMBL" id="AVK76372.1"/>
    </source>
</evidence>
<gene>
    <name evidence="2" type="ORF">pneo_cds_765</name>
</gene>
<reference evidence="2" key="1">
    <citation type="journal article" date="2018" name="Nat. Commun.">
        <title>Diversity and evolution of the emerging Pandoraviridae family.</title>
        <authorList>
            <person name="Legendre M."/>
            <person name="Fabre E."/>
            <person name="Poirot O."/>
            <person name="Jeudy S."/>
            <person name="Lartigue A."/>
            <person name="Alempic J.M."/>
            <person name="Beucher L."/>
            <person name="Philippe N."/>
            <person name="Bertaux L."/>
            <person name="Christo-Foroux E."/>
            <person name="Labadie K."/>
            <person name="Coute Y."/>
            <person name="Abergel C."/>
            <person name="Claverie J.M."/>
        </authorList>
    </citation>
    <scope>NUCLEOTIDE SEQUENCE [LARGE SCALE GENOMIC DNA]</scope>
    <source>
        <strain evidence="2">Neocaledonia</strain>
    </source>
</reference>
<evidence type="ECO:0000256" key="1">
    <source>
        <dbReference type="SAM" id="MobiDB-lite"/>
    </source>
</evidence>
<dbReference type="Proteomes" id="UP000249287">
    <property type="component" value="Segment"/>
</dbReference>
<proteinExistence type="predicted"/>
<sequence>MTTTAPAATTLSTTAVNTPRRQHGTPEAASAIDLVARAYAEHKTLWITSNLQCRVSGDDATATIALNGHTLWTGPAETVDTARAELEARLATATDPSHPMFSRGGYMSRGVDRMADFWRGPELASHVMRWLRASLGPDSDDAAHCAMEIAGLVGHRRWMAYADASTNVRTGIVLPRTHCITAAADKTDLDALERDCDALAIREALDSVDRLCGSRIREMPRRRKPYAVCVSLCAVYVAPGLWDLARAPYYKSRGLPPVDSDCLARLFATERRHQPFANVSLYVDDCMHACVGVLSAYMDISLSWTRVDRDGERTKALVNAARLSRSSIHAHDIEAIGPVADAAVSARRANGTLDAWVHPDVSWIARLREALRNEDSSRLRLCVGECWDAAVPDSCITCVDHSFVADAHGVWRNSLGAATSWDDLVKFADAKPTRHPSAFVVVSDKRIDLHFARDDPRYVPEFAYRLCCDALSGDRRAVDWLGVLGLASAAWAMLDETVSRVLSWLDDGASQDVGQEWSDPLIDWVFDVGPADDVVAHFAAAEDAFNRKALCAITAAGQSTSGWCWCAYNGDINAGDTGKDHGVRHPAAHCDGLCAWRYSQQVASFGSNPNGKCSYTDTYRALVLSFLARTPLTVSARHILAVETLYPLFGERGRGAEALVRALYACEPLRKGIIAPAQLALAERALSTPPV</sequence>
<dbReference type="EMBL" id="MG011690">
    <property type="protein sequence ID" value="AVK76372.1"/>
    <property type="molecule type" value="Genomic_DNA"/>
</dbReference>
<organism evidence="2">
    <name type="scientific">Pandoravirus neocaledonia</name>
    <dbReference type="NCBI Taxonomy" id="2107708"/>
    <lineage>
        <taxon>Viruses</taxon>
        <taxon>Pandoravirus</taxon>
    </lineage>
</organism>
<protein>
    <submittedName>
        <fullName evidence="2">Uncharacterized protein</fullName>
    </submittedName>
</protein>
<feature type="compositionally biased region" description="Low complexity" evidence="1">
    <location>
        <begin position="1"/>
        <end position="15"/>
    </location>
</feature>